<protein>
    <submittedName>
        <fullName evidence="1">(northern house mosquito) hypothetical protein</fullName>
    </submittedName>
</protein>
<proteinExistence type="predicted"/>
<accession>A0A8D8GAE4</accession>
<reference evidence="1" key="1">
    <citation type="submission" date="2021-05" db="EMBL/GenBank/DDBJ databases">
        <authorList>
            <person name="Alioto T."/>
            <person name="Alioto T."/>
            <person name="Gomez Garrido J."/>
        </authorList>
    </citation>
    <scope>NUCLEOTIDE SEQUENCE</scope>
</reference>
<dbReference type="AlphaFoldDB" id="A0A8D8GAE4"/>
<organism evidence="1">
    <name type="scientific">Culex pipiens</name>
    <name type="common">House mosquito</name>
    <dbReference type="NCBI Taxonomy" id="7175"/>
    <lineage>
        <taxon>Eukaryota</taxon>
        <taxon>Metazoa</taxon>
        <taxon>Ecdysozoa</taxon>
        <taxon>Arthropoda</taxon>
        <taxon>Hexapoda</taxon>
        <taxon>Insecta</taxon>
        <taxon>Pterygota</taxon>
        <taxon>Neoptera</taxon>
        <taxon>Endopterygota</taxon>
        <taxon>Diptera</taxon>
        <taxon>Nematocera</taxon>
        <taxon>Culicoidea</taxon>
        <taxon>Culicidae</taxon>
        <taxon>Culicinae</taxon>
        <taxon>Culicini</taxon>
        <taxon>Culex</taxon>
        <taxon>Culex</taxon>
    </lineage>
</organism>
<evidence type="ECO:0000313" key="1">
    <source>
        <dbReference type="EMBL" id="CAG6500400.1"/>
    </source>
</evidence>
<name>A0A8D8GAE4_CULPI</name>
<dbReference type="EMBL" id="HBUE01140152">
    <property type="protein sequence ID" value="CAG6500400.1"/>
    <property type="molecule type" value="Transcribed_RNA"/>
</dbReference>
<sequence>MQRRSASSVCPVWGVFCWKRTKTTTIGYVRGALLSLGSSDTFGCGEARPLALFLLIHALDALLEFFSCDAGDVTLSVIGLACGGDGSGCVSEDFLRFDSGGSARFAITSVSISWCNSSHNAENISFGSSIGSIPARFISLKVRFVADASGSGAGSTFGVILFLTGEMRWDSLRHHCLANDVSSSSSSSESLKL</sequence>